<proteinExistence type="predicted"/>
<evidence type="ECO:0000313" key="2">
    <source>
        <dbReference type="Proteomes" id="UP000639516"/>
    </source>
</evidence>
<keyword evidence="2" id="KW-1185">Reference proteome</keyword>
<sequence length="88" mass="9927">MAFDVVDFIHRRRACSNNFSNFILGHRRDRLRVAFACDAELHRDAMRNNAWCGSDEVQTHVTAQLVMFDALIAQAVAETSAGDADEEE</sequence>
<dbReference type="EMBL" id="JAATTO010000077">
    <property type="protein sequence ID" value="MBC9983687.1"/>
    <property type="molecule type" value="Genomic_DNA"/>
</dbReference>
<comment type="caution">
    <text evidence="1">The sequence shown here is derived from an EMBL/GenBank/DDBJ whole genome shotgun (WGS) entry which is preliminary data.</text>
</comment>
<evidence type="ECO:0000313" key="1">
    <source>
        <dbReference type="EMBL" id="MBC9983687.1"/>
    </source>
</evidence>
<accession>A0ABR7UJQ8</accession>
<protein>
    <submittedName>
        <fullName evidence="1">Uncharacterized protein</fullName>
    </submittedName>
</protein>
<gene>
    <name evidence="1" type="ORF">HA482_36460</name>
</gene>
<dbReference type="Proteomes" id="UP000639516">
    <property type="component" value="Unassembled WGS sequence"/>
</dbReference>
<organism evidence="1 2">
    <name type="scientific">Bradyrhizobium campsiandrae</name>
    <dbReference type="NCBI Taxonomy" id="1729892"/>
    <lineage>
        <taxon>Bacteria</taxon>
        <taxon>Pseudomonadati</taxon>
        <taxon>Pseudomonadota</taxon>
        <taxon>Alphaproteobacteria</taxon>
        <taxon>Hyphomicrobiales</taxon>
        <taxon>Nitrobacteraceae</taxon>
        <taxon>Bradyrhizobium</taxon>
    </lineage>
</organism>
<reference evidence="1 2" key="1">
    <citation type="journal article" date="2020" name="Arch. Microbiol.">
        <title>Bradyrhizobium campsiandrae sp. nov., a nitrogen-fixing bacterial strain isolated from a native leguminous tree from the Amazon adapted to flooded conditions.</title>
        <authorList>
            <person name="Cabral Michel D."/>
            <person name="Martins da Costa E."/>
            <person name="Azarias Guimaraes A."/>
            <person name="Soares de Carvalho T."/>
            <person name="Santos de Castro Caputo P."/>
            <person name="Willems A."/>
            <person name="de Souza Moreira F.M."/>
        </authorList>
    </citation>
    <scope>NUCLEOTIDE SEQUENCE [LARGE SCALE GENOMIC DNA]</scope>
    <source>
        <strain evidence="2">INPA 384B</strain>
    </source>
</reference>
<name>A0ABR7UJQ8_9BRAD</name>
<dbReference type="RefSeq" id="WP_188096790.1">
    <property type="nucleotide sequence ID" value="NZ_JAANIH010000004.1"/>
</dbReference>